<dbReference type="Pfam" id="PF06911">
    <property type="entry name" value="Senescence"/>
    <property type="match status" value="2"/>
</dbReference>
<dbReference type="InterPro" id="IPR045036">
    <property type="entry name" value="Spartin-like"/>
</dbReference>
<feature type="domain" description="Senescence" evidence="2">
    <location>
        <begin position="278"/>
        <end position="329"/>
    </location>
</feature>
<feature type="compositionally biased region" description="Basic and acidic residues" evidence="1">
    <location>
        <begin position="59"/>
        <end position="73"/>
    </location>
</feature>
<evidence type="ECO:0000313" key="3">
    <source>
        <dbReference type="EMBL" id="KAJ8443601.1"/>
    </source>
</evidence>
<dbReference type="GO" id="GO:0005886">
    <property type="term" value="C:plasma membrane"/>
    <property type="evidence" value="ECO:0007669"/>
    <property type="project" value="TreeGrafter"/>
</dbReference>
<dbReference type="AlphaFoldDB" id="A0A9Q1KIU1"/>
<evidence type="ECO:0000313" key="4">
    <source>
        <dbReference type="Proteomes" id="UP001153076"/>
    </source>
</evidence>
<dbReference type="InterPro" id="IPR009686">
    <property type="entry name" value="Senescence/spartin_C"/>
</dbReference>
<dbReference type="PANTHER" id="PTHR21068:SF43">
    <property type="entry name" value="SPARTIN"/>
    <property type="match status" value="1"/>
</dbReference>
<dbReference type="PANTHER" id="PTHR21068">
    <property type="entry name" value="SPARTIN"/>
    <property type="match status" value="1"/>
</dbReference>
<organism evidence="3 4">
    <name type="scientific">Carnegiea gigantea</name>
    <dbReference type="NCBI Taxonomy" id="171969"/>
    <lineage>
        <taxon>Eukaryota</taxon>
        <taxon>Viridiplantae</taxon>
        <taxon>Streptophyta</taxon>
        <taxon>Embryophyta</taxon>
        <taxon>Tracheophyta</taxon>
        <taxon>Spermatophyta</taxon>
        <taxon>Magnoliopsida</taxon>
        <taxon>eudicotyledons</taxon>
        <taxon>Gunneridae</taxon>
        <taxon>Pentapetalae</taxon>
        <taxon>Caryophyllales</taxon>
        <taxon>Cactineae</taxon>
        <taxon>Cactaceae</taxon>
        <taxon>Cactoideae</taxon>
        <taxon>Echinocereeae</taxon>
        <taxon>Carnegiea</taxon>
    </lineage>
</organism>
<sequence>MAPQELPHRRPSLYPQVDDVSIAASSSAYIPNPNPNLKSASSPSPLYPSVDTSDLHNLFSDDFRNPNPRHDEAPSAPPMAMPEPVEETIITVPGAIVHLIDKQYSIELGVGDFSIVRIRQADNLVAVLARLSEEVQWPLMKDVAVVKVDDSHYFFSFPDVDNVISSSIPVSKEADSKRPSGEDGSDVLNYGLSFASKGQESILKELDRIFESYGNFSVQGVSEKSKGAVAGMGVAREVSPEDLQSDKEKREKMAQNCGAYWTTLAPNVEEYSGTVAKFIATGSGQLIKGILWCGDVAVDRLNWGHEVLRNRLEPSEKREVDETTLKRIQSFVLSLKGEEDDNKDPEGGEWVADRSSEGFWIFHKFICKLKDGKEILQPNSRRNRICDAAEVAGKEVLSTTSSVTSELATHKYGEEAGKATLEGLSAAGHAIGTAWTVLKLRKALNPKSSMRPAVFAKSAAKAAAADYKSQKSAK</sequence>
<feature type="domain" description="Senescence" evidence="2">
    <location>
        <begin position="383"/>
        <end position="461"/>
    </location>
</feature>
<dbReference type="EMBL" id="JAKOGI010000115">
    <property type="protein sequence ID" value="KAJ8443601.1"/>
    <property type="molecule type" value="Genomic_DNA"/>
</dbReference>
<dbReference type="OrthoDB" id="20821at2759"/>
<name>A0A9Q1KIU1_9CARY</name>
<evidence type="ECO:0000256" key="1">
    <source>
        <dbReference type="SAM" id="MobiDB-lite"/>
    </source>
</evidence>
<evidence type="ECO:0000259" key="2">
    <source>
        <dbReference type="Pfam" id="PF06911"/>
    </source>
</evidence>
<reference evidence="3" key="1">
    <citation type="submission" date="2022-04" db="EMBL/GenBank/DDBJ databases">
        <title>Carnegiea gigantea Genome sequencing and assembly v2.</title>
        <authorList>
            <person name="Copetti D."/>
            <person name="Sanderson M.J."/>
            <person name="Burquez A."/>
            <person name="Wojciechowski M.F."/>
        </authorList>
    </citation>
    <scope>NUCLEOTIDE SEQUENCE</scope>
    <source>
        <strain evidence="3">SGP5-SGP5p</strain>
        <tissue evidence="3">Aerial part</tissue>
    </source>
</reference>
<keyword evidence="4" id="KW-1185">Reference proteome</keyword>
<feature type="region of interest" description="Disordered" evidence="1">
    <location>
        <begin position="25"/>
        <end position="81"/>
    </location>
</feature>
<accession>A0A9Q1KIU1</accession>
<gene>
    <name evidence="3" type="ORF">Cgig2_019583</name>
</gene>
<comment type="caution">
    <text evidence="3">The sequence shown here is derived from an EMBL/GenBank/DDBJ whole genome shotgun (WGS) entry which is preliminary data.</text>
</comment>
<dbReference type="Proteomes" id="UP001153076">
    <property type="component" value="Unassembled WGS sequence"/>
</dbReference>
<proteinExistence type="predicted"/>
<protein>
    <recommendedName>
        <fullName evidence="2">Senescence domain-containing protein</fullName>
    </recommendedName>
</protein>